<keyword evidence="3" id="KW-1185">Reference proteome</keyword>
<reference evidence="2" key="1">
    <citation type="submission" date="2021-12" db="EMBL/GenBank/DDBJ databases">
        <authorList>
            <person name="Lee J.-H."/>
            <person name="Kim S.-B."/>
        </authorList>
    </citation>
    <scope>NUCLEOTIDE SEQUENCE</scope>
    <source>
        <strain evidence="2">NR30</strain>
    </source>
</reference>
<dbReference type="EMBL" id="JAJSBI010000046">
    <property type="protein sequence ID" value="MCD9880749.1"/>
    <property type="molecule type" value="Genomic_DNA"/>
</dbReference>
<comment type="caution">
    <text evidence="2">The sequence shown here is derived from an EMBL/GenBank/DDBJ whole genome shotgun (WGS) entry which is preliminary data.</text>
</comment>
<protein>
    <submittedName>
        <fullName evidence="2">Uncharacterized protein</fullName>
    </submittedName>
</protein>
<sequence>MTTRPCRDAEGQRSEREPESELLATQRAPDRALTPAEIQAETGDQPGKTVFSALDHLKAQGLVEPGSRSFAPARQ</sequence>
<name>A0A9Q3VYA4_9ACTN</name>
<feature type="region of interest" description="Disordered" evidence="1">
    <location>
        <begin position="1"/>
        <end position="48"/>
    </location>
</feature>
<dbReference type="AlphaFoldDB" id="A0A9Q3VYA4"/>
<dbReference type="Proteomes" id="UP001108029">
    <property type="component" value="Unassembled WGS sequence"/>
</dbReference>
<accession>A0A9Q3VYA4</accession>
<proteinExistence type="predicted"/>
<gene>
    <name evidence="2" type="ORF">LJ657_45875</name>
</gene>
<dbReference type="RefSeq" id="WP_232655672.1">
    <property type="nucleotide sequence ID" value="NZ_JAJSBI010000046.1"/>
</dbReference>
<feature type="compositionally biased region" description="Basic and acidic residues" evidence="1">
    <location>
        <begin position="1"/>
        <end position="19"/>
    </location>
</feature>
<evidence type="ECO:0000256" key="1">
    <source>
        <dbReference type="SAM" id="MobiDB-lite"/>
    </source>
</evidence>
<organism evidence="2 3">
    <name type="scientific">Streptomyces guryensis</name>
    <dbReference type="NCBI Taxonomy" id="2886947"/>
    <lineage>
        <taxon>Bacteria</taxon>
        <taxon>Bacillati</taxon>
        <taxon>Actinomycetota</taxon>
        <taxon>Actinomycetes</taxon>
        <taxon>Kitasatosporales</taxon>
        <taxon>Streptomycetaceae</taxon>
        <taxon>Streptomyces</taxon>
    </lineage>
</organism>
<evidence type="ECO:0000313" key="3">
    <source>
        <dbReference type="Proteomes" id="UP001108029"/>
    </source>
</evidence>
<evidence type="ECO:0000313" key="2">
    <source>
        <dbReference type="EMBL" id="MCD9880749.1"/>
    </source>
</evidence>